<proteinExistence type="predicted"/>
<evidence type="ECO:0000313" key="3">
    <source>
        <dbReference type="EMBL" id="WUQ87964.1"/>
    </source>
</evidence>
<keyword evidence="3" id="KW-0418">Kinase</keyword>
<keyword evidence="2" id="KW-1133">Transmembrane helix</keyword>
<keyword evidence="2" id="KW-0472">Membrane</keyword>
<sequence length="86" mass="9217">MTLLTLVPRALGPLQRVLLVALLTPVLAVVVLATVPALLVLPFLRDGDRRVVSLLRTHTATLSVLLTGSRPDPVDPPAGPRRRARS</sequence>
<keyword evidence="2" id="KW-0812">Transmembrane</keyword>
<dbReference type="RefSeq" id="WP_328958518.1">
    <property type="nucleotide sequence ID" value="NZ_CP108110.1"/>
</dbReference>
<name>A0ABZ1UCQ5_9ACTN</name>
<dbReference type="EMBL" id="CP108110">
    <property type="protein sequence ID" value="WUQ87964.1"/>
    <property type="molecule type" value="Genomic_DNA"/>
</dbReference>
<dbReference type="GO" id="GO:0016301">
    <property type="term" value="F:kinase activity"/>
    <property type="evidence" value="ECO:0007669"/>
    <property type="project" value="UniProtKB-KW"/>
</dbReference>
<dbReference type="Proteomes" id="UP001432222">
    <property type="component" value="Chromosome"/>
</dbReference>
<evidence type="ECO:0000256" key="2">
    <source>
        <dbReference type="SAM" id="Phobius"/>
    </source>
</evidence>
<keyword evidence="3" id="KW-0808">Transferase</keyword>
<organism evidence="3 4">
    <name type="scientific">Kitasatospora purpeofusca</name>
    <dbReference type="NCBI Taxonomy" id="67352"/>
    <lineage>
        <taxon>Bacteria</taxon>
        <taxon>Bacillati</taxon>
        <taxon>Actinomycetota</taxon>
        <taxon>Actinomycetes</taxon>
        <taxon>Kitasatosporales</taxon>
        <taxon>Streptomycetaceae</taxon>
        <taxon>Kitasatospora</taxon>
    </lineage>
</organism>
<protein>
    <submittedName>
        <fullName evidence="3">dTMP kinase</fullName>
    </submittedName>
</protein>
<reference evidence="3" key="1">
    <citation type="submission" date="2022-10" db="EMBL/GenBank/DDBJ databases">
        <title>The complete genomes of actinobacterial strains from the NBC collection.</title>
        <authorList>
            <person name="Joergensen T.S."/>
            <person name="Alvarez Arevalo M."/>
            <person name="Sterndorff E.B."/>
            <person name="Faurdal D."/>
            <person name="Vuksanovic O."/>
            <person name="Mourched A.-S."/>
            <person name="Charusanti P."/>
            <person name="Shaw S."/>
            <person name="Blin K."/>
            <person name="Weber T."/>
        </authorList>
    </citation>
    <scope>NUCLEOTIDE SEQUENCE</scope>
    <source>
        <strain evidence="3">NBC_00222</strain>
    </source>
</reference>
<accession>A0ABZ1UCQ5</accession>
<evidence type="ECO:0000256" key="1">
    <source>
        <dbReference type="SAM" id="MobiDB-lite"/>
    </source>
</evidence>
<feature type="region of interest" description="Disordered" evidence="1">
    <location>
        <begin position="67"/>
        <end position="86"/>
    </location>
</feature>
<feature type="transmembrane region" description="Helical" evidence="2">
    <location>
        <begin position="20"/>
        <end position="44"/>
    </location>
</feature>
<evidence type="ECO:0000313" key="4">
    <source>
        <dbReference type="Proteomes" id="UP001432222"/>
    </source>
</evidence>
<gene>
    <name evidence="3" type="ORF">OHA16_36250</name>
</gene>
<keyword evidence="4" id="KW-1185">Reference proteome</keyword>